<gene>
    <name evidence="1" type="ORF">NEMBOFW57_003897</name>
</gene>
<sequence>MSGLTYSWAHREEIDSSKFWRGWFSRAVTGGFGSWMTSASGVSSIVQWSERFARAYVPSFLSQRIVATGLSYGGRALASALCSTAAGIAVNWTEQLIYDRKDVNWYDRLGVAFRDGFFSGLLMAGVTDYWAAVKAQPRTGGMLEEVMENPGFLLGRARAVNATGASAGSGMADFGKLSAAVQNTQPSQLMHIRRGNPFKG</sequence>
<evidence type="ECO:0000313" key="1">
    <source>
        <dbReference type="EMBL" id="KAG7293839.1"/>
    </source>
</evidence>
<name>A0AAD4HZY5_9PEZI</name>
<organism evidence="1 2">
    <name type="scientific">Staphylotrichum longicolle</name>
    <dbReference type="NCBI Taxonomy" id="669026"/>
    <lineage>
        <taxon>Eukaryota</taxon>
        <taxon>Fungi</taxon>
        <taxon>Dikarya</taxon>
        <taxon>Ascomycota</taxon>
        <taxon>Pezizomycotina</taxon>
        <taxon>Sordariomycetes</taxon>
        <taxon>Sordariomycetidae</taxon>
        <taxon>Sordariales</taxon>
        <taxon>Chaetomiaceae</taxon>
        <taxon>Staphylotrichum</taxon>
    </lineage>
</organism>
<proteinExistence type="predicted"/>
<dbReference type="EMBL" id="JAHCVI010000001">
    <property type="protein sequence ID" value="KAG7293839.1"/>
    <property type="molecule type" value="Genomic_DNA"/>
</dbReference>
<dbReference type="AlphaFoldDB" id="A0AAD4HZY5"/>
<accession>A0AAD4HZY5</accession>
<keyword evidence="2" id="KW-1185">Reference proteome</keyword>
<dbReference type="Proteomes" id="UP001197093">
    <property type="component" value="Unassembled WGS sequence"/>
</dbReference>
<protein>
    <submittedName>
        <fullName evidence="1">Uncharacterized protein</fullName>
    </submittedName>
</protein>
<comment type="caution">
    <text evidence="1">The sequence shown here is derived from an EMBL/GenBank/DDBJ whole genome shotgun (WGS) entry which is preliminary data.</text>
</comment>
<reference evidence="1" key="1">
    <citation type="submission" date="2023-02" db="EMBL/GenBank/DDBJ databases">
        <authorList>
            <person name="Palmer J.M."/>
        </authorList>
    </citation>
    <scope>NUCLEOTIDE SEQUENCE</scope>
    <source>
        <strain evidence="1">FW57</strain>
    </source>
</reference>
<evidence type="ECO:0000313" key="2">
    <source>
        <dbReference type="Proteomes" id="UP001197093"/>
    </source>
</evidence>